<keyword evidence="5" id="KW-0472">Membrane</keyword>
<keyword evidence="2" id="KW-0808">Transferase</keyword>
<feature type="domain" description="Phospholipid/glycerol acyltransferase" evidence="6">
    <location>
        <begin position="147"/>
        <end position="288"/>
    </location>
</feature>
<dbReference type="InterPro" id="IPR002123">
    <property type="entry name" value="Plipid/glycerol_acylTrfase"/>
</dbReference>
<dbReference type="SUPFAM" id="SSF69593">
    <property type="entry name" value="Glycerol-3-phosphate (1)-acyltransferase"/>
    <property type="match status" value="1"/>
</dbReference>
<gene>
    <name evidence="7" type="ORF">LTR05_006956</name>
</gene>
<evidence type="ECO:0000256" key="4">
    <source>
        <dbReference type="SAM" id="MobiDB-lite"/>
    </source>
</evidence>
<dbReference type="Pfam" id="PF16076">
    <property type="entry name" value="Acyltransf_C"/>
    <property type="match status" value="1"/>
</dbReference>
<dbReference type="EMBL" id="JAVRRJ010000007">
    <property type="protein sequence ID" value="KAK5083074.1"/>
    <property type="molecule type" value="Genomic_DNA"/>
</dbReference>
<evidence type="ECO:0000313" key="7">
    <source>
        <dbReference type="EMBL" id="KAK5083074.1"/>
    </source>
</evidence>
<dbReference type="GO" id="GO:0005783">
    <property type="term" value="C:endoplasmic reticulum"/>
    <property type="evidence" value="ECO:0007669"/>
    <property type="project" value="TreeGrafter"/>
</dbReference>
<feature type="transmembrane region" description="Helical" evidence="5">
    <location>
        <begin position="58"/>
        <end position="78"/>
    </location>
</feature>
<dbReference type="PANTHER" id="PTHR10983">
    <property type="entry name" value="1-ACYLGLYCEROL-3-PHOSPHATE ACYLTRANSFERASE-RELATED"/>
    <property type="match status" value="1"/>
</dbReference>
<dbReference type="GO" id="GO:0016746">
    <property type="term" value="F:acyltransferase activity"/>
    <property type="evidence" value="ECO:0007669"/>
    <property type="project" value="UniProtKB-KW"/>
</dbReference>
<name>A0AAN7Y590_9EURO</name>
<dbReference type="GO" id="GO:0036149">
    <property type="term" value="P:phosphatidylinositol acyl-chain remodeling"/>
    <property type="evidence" value="ECO:0007669"/>
    <property type="project" value="TreeGrafter"/>
</dbReference>
<comment type="caution">
    <text evidence="7">The sequence shown here is derived from an EMBL/GenBank/DDBJ whole genome shotgun (WGS) entry which is preliminary data.</text>
</comment>
<feature type="transmembrane region" description="Helical" evidence="5">
    <location>
        <begin position="404"/>
        <end position="425"/>
    </location>
</feature>
<evidence type="ECO:0000256" key="3">
    <source>
        <dbReference type="ARBA" id="ARBA00023315"/>
    </source>
</evidence>
<evidence type="ECO:0000313" key="8">
    <source>
        <dbReference type="Proteomes" id="UP001309876"/>
    </source>
</evidence>
<proteinExistence type="inferred from homology"/>
<keyword evidence="5" id="KW-0812">Transmembrane</keyword>
<comment type="similarity">
    <text evidence="1">Belongs to the 1-acyl-sn-glycerol-3-phosphate acyltransferase family.</text>
</comment>
<reference evidence="7 8" key="1">
    <citation type="submission" date="2023-08" db="EMBL/GenBank/DDBJ databases">
        <title>Black Yeasts Isolated from many extreme environments.</title>
        <authorList>
            <person name="Coleine C."/>
            <person name="Stajich J.E."/>
            <person name="Selbmann L."/>
        </authorList>
    </citation>
    <scope>NUCLEOTIDE SEQUENCE [LARGE SCALE GENOMIC DNA]</scope>
    <source>
        <strain evidence="7 8">CCFEE 5910</strain>
    </source>
</reference>
<evidence type="ECO:0000256" key="5">
    <source>
        <dbReference type="SAM" id="Phobius"/>
    </source>
</evidence>
<evidence type="ECO:0000256" key="2">
    <source>
        <dbReference type="ARBA" id="ARBA00022679"/>
    </source>
</evidence>
<dbReference type="Proteomes" id="UP001309876">
    <property type="component" value="Unassembled WGS sequence"/>
</dbReference>
<feature type="compositionally biased region" description="Polar residues" evidence="4">
    <location>
        <begin position="10"/>
        <end position="30"/>
    </location>
</feature>
<dbReference type="PANTHER" id="PTHR10983:SF16">
    <property type="entry name" value="LYSOCARDIOLIPIN ACYLTRANSFERASE 1"/>
    <property type="match status" value="1"/>
</dbReference>
<dbReference type="AlphaFoldDB" id="A0AAN7Y590"/>
<accession>A0AAN7Y590</accession>
<keyword evidence="3" id="KW-0012">Acyltransferase</keyword>
<dbReference type="Pfam" id="PF01553">
    <property type="entry name" value="Acyltransferase"/>
    <property type="match status" value="1"/>
</dbReference>
<sequence>MATDLRHRTTTTSPINHVETNYKNPSASSTPRPPLQSRVTNHPAGEVKHGLPSQILRAVVSLGWFLISCLCIHTTQWLGAPLYYWDKSYFYAWMALSKQSFAIITIMLTQCFSPTTIRLSGDSSMRGQFSKAKDGSGLLETRFPERMVLISNHQIYTDWIYLWYTAYASRMHGAIYIILKESLKYIPLIGWGMQFNGFVFMSRKWDTDKPRLQHRMRQLSTKHAVKVAGTGGIVKTDASSGLDPMWMIIFPEGTNYSANTKKKSVAWSEKSGIPDMRHQLLPRATGMFFCLNELKETVEYVYDCTVAYEGSPKTGYAQDYFSLRSTFLQGRPPKSVNFYWRRFAIKDLPLDDQKAFEKWILNCWREKDDLLETFYNTGRFPADEDSQAEPYVESLVKLRSWAELLQPYVVVITAALLLNIGRMLWTRFISRPWIALRPGAE</sequence>
<keyword evidence="8" id="KW-1185">Reference proteome</keyword>
<protein>
    <recommendedName>
        <fullName evidence="6">Phospholipid/glycerol acyltransferase domain-containing protein</fullName>
    </recommendedName>
</protein>
<feature type="transmembrane region" description="Helical" evidence="5">
    <location>
        <begin position="90"/>
        <end position="109"/>
    </location>
</feature>
<dbReference type="InterPro" id="IPR032098">
    <property type="entry name" value="Acyltransf_C"/>
</dbReference>
<evidence type="ECO:0000256" key="1">
    <source>
        <dbReference type="ARBA" id="ARBA00008655"/>
    </source>
</evidence>
<organism evidence="7 8">
    <name type="scientific">Lithohypha guttulata</name>
    <dbReference type="NCBI Taxonomy" id="1690604"/>
    <lineage>
        <taxon>Eukaryota</taxon>
        <taxon>Fungi</taxon>
        <taxon>Dikarya</taxon>
        <taxon>Ascomycota</taxon>
        <taxon>Pezizomycotina</taxon>
        <taxon>Eurotiomycetes</taxon>
        <taxon>Chaetothyriomycetidae</taxon>
        <taxon>Chaetothyriales</taxon>
        <taxon>Trichomeriaceae</taxon>
        <taxon>Lithohypha</taxon>
    </lineage>
</organism>
<dbReference type="SMART" id="SM00563">
    <property type="entry name" value="PlsC"/>
    <property type="match status" value="1"/>
</dbReference>
<dbReference type="CDD" id="cd07990">
    <property type="entry name" value="LPLAT_LCLAT1-like"/>
    <property type="match status" value="1"/>
</dbReference>
<feature type="region of interest" description="Disordered" evidence="4">
    <location>
        <begin position="1"/>
        <end position="45"/>
    </location>
</feature>
<evidence type="ECO:0000259" key="6">
    <source>
        <dbReference type="SMART" id="SM00563"/>
    </source>
</evidence>
<keyword evidence="5" id="KW-1133">Transmembrane helix</keyword>